<dbReference type="PANTHER" id="PTHR43292:SF4">
    <property type="entry name" value="ACYL-COA DEHYDROGENASE FADE34"/>
    <property type="match status" value="1"/>
</dbReference>
<evidence type="ECO:0000256" key="2">
    <source>
        <dbReference type="ARBA" id="ARBA00009347"/>
    </source>
</evidence>
<dbReference type="Gene3D" id="1.10.540.10">
    <property type="entry name" value="Acyl-CoA dehydrogenase/oxidase, N-terminal domain"/>
    <property type="match status" value="2"/>
</dbReference>
<name>A0A6M6JCU1_9PSEU</name>
<evidence type="ECO:0000256" key="4">
    <source>
        <dbReference type="ARBA" id="ARBA00022827"/>
    </source>
</evidence>
<protein>
    <submittedName>
        <fullName evidence="9">Acyl-CoA dehydrogenase</fullName>
    </submittedName>
</protein>
<dbReference type="KEGG" id="pbro:HOP40_01385"/>
<evidence type="ECO:0000313" key="10">
    <source>
        <dbReference type="Proteomes" id="UP000505377"/>
    </source>
</evidence>
<keyword evidence="4" id="KW-0274">FAD</keyword>
<dbReference type="InterPro" id="IPR052161">
    <property type="entry name" value="Mycobact_Acyl-CoA_DH"/>
</dbReference>
<proteinExistence type="inferred from homology"/>
<evidence type="ECO:0000256" key="1">
    <source>
        <dbReference type="ARBA" id="ARBA00001974"/>
    </source>
</evidence>
<evidence type="ECO:0000313" key="9">
    <source>
        <dbReference type="EMBL" id="QJY44652.1"/>
    </source>
</evidence>
<comment type="similarity">
    <text evidence="2">Belongs to the acyl-CoA dehydrogenase family.</text>
</comment>
<dbReference type="EMBL" id="CP053564">
    <property type="protein sequence ID" value="QJY44652.1"/>
    <property type="molecule type" value="Genomic_DNA"/>
</dbReference>
<dbReference type="GO" id="GO:0005886">
    <property type="term" value="C:plasma membrane"/>
    <property type="evidence" value="ECO:0007669"/>
    <property type="project" value="TreeGrafter"/>
</dbReference>
<dbReference type="SUPFAM" id="SSF56645">
    <property type="entry name" value="Acyl-CoA dehydrogenase NM domain-like"/>
    <property type="match status" value="2"/>
</dbReference>
<organism evidence="9 10">
    <name type="scientific">Pseudonocardia broussonetiae</name>
    <dbReference type="NCBI Taxonomy" id="2736640"/>
    <lineage>
        <taxon>Bacteria</taxon>
        <taxon>Bacillati</taxon>
        <taxon>Actinomycetota</taxon>
        <taxon>Actinomycetes</taxon>
        <taxon>Pseudonocardiales</taxon>
        <taxon>Pseudonocardiaceae</taxon>
        <taxon>Pseudonocardia</taxon>
    </lineage>
</organism>
<keyword evidence="5" id="KW-0560">Oxidoreductase</keyword>
<dbReference type="Proteomes" id="UP000505377">
    <property type="component" value="Chromosome"/>
</dbReference>
<evidence type="ECO:0000256" key="5">
    <source>
        <dbReference type="ARBA" id="ARBA00023002"/>
    </source>
</evidence>
<dbReference type="InterPro" id="IPR009075">
    <property type="entry name" value="AcylCo_DH/oxidase_C"/>
</dbReference>
<dbReference type="InterPro" id="IPR009100">
    <property type="entry name" value="AcylCoA_DH/oxidase_NM_dom_sf"/>
</dbReference>
<dbReference type="AlphaFoldDB" id="A0A6M6JCU1"/>
<dbReference type="PANTHER" id="PTHR43292">
    <property type="entry name" value="ACYL-COA DEHYDROGENASE"/>
    <property type="match status" value="1"/>
</dbReference>
<dbReference type="InterPro" id="IPR046373">
    <property type="entry name" value="Acyl-CoA_Oxase/DH_mid-dom_sf"/>
</dbReference>
<dbReference type="RefSeq" id="WP_172154027.1">
    <property type="nucleotide sequence ID" value="NZ_CP053564.1"/>
</dbReference>
<dbReference type="InterPro" id="IPR013786">
    <property type="entry name" value="AcylCoA_DH/ox_N"/>
</dbReference>
<feature type="domain" description="Acyl-CoA dehydrogenase/oxidase N-terminal" evidence="8">
    <location>
        <begin position="381"/>
        <end position="452"/>
    </location>
</feature>
<dbReference type="Gene3D" id="1.20.140.10">
    <property type="entry name" value="Butyryl-CoA Dehydrogenase, subunit A, domain 3"/>
    <property type="match status" value="2"/>
</dbReference>
<dbReference type="GO" id="GO:0016627">
    <property type="term" value="F:oxidoreductase activity, acting on the CH-CH group of donors"/>
    <property type="evidence" value="ECO:0007669"/>
    <property type="project" value="InterPro"/>
</dbReference>
<accession>A0A6M6JCU1</accession>
<dbReference type="Pfam" id="PF00441">
    <property type="entry name" value="Acyl-CoA_dh_1"/>
    <property type="match status" value="2"/>
</dbReference>
<feature type="domain" description="Acyl-CoA dehydrogenase/oxidase C-terminal" evidence="6">
    <location>
        <begin position="207"/>
        <end position="324"/>
    </location>
</feature>
<keyword evidence="10" id="KW-1185">Reference proteome</keyword>
<feature type="domain" description="Acyl-CoA oxidase/dehydrogenase middle" evidence="7">
    <location>
        <begin position="456"/>
        <end position="549"/>
    </location>
</feature>
<dbReference type="SUPFAM" id="SSF47203">
    <property type="entry name" value="Acyl-CoA dehydrogenase C-terminal domain-like"/>
    <property type="match status" value="2"/>
</dbReference>
<evidence type="ECO:0000256" key="3">
    <source>
        <dbReference type="ARBA" id="ARBA00022630"/>
    </source>
</evidence>
<reference evidence="9 10" key="1">
    <citation type="submission" date="2020-05" db="EMBL/GenBank/DDBJ databases">
        <authorList>
            <person name="Mo P."/>
        </authorList>
    </citation>
    <scope>NUCLEOTIDE SEQUENCE [LARGE SCALE GENOMIC DNA]</scope>
    <source>
        <strain evidence="9 10">Gen01</strain>
    </source>
</reference>
<dbReference type="InterPro" id="IPR036250">
    <property type="entry name" value="AcylCo_DH-like_C"/>
</dbReference>
<keyword evidence="3" id="KW-0285">Flavoprotein</keyword>
<evidence type="ECO:0000259" key="6">
    <source>
        <dbReference type="Pfam" id="PF00441"/>
    </source>
</evidence>
<evidence type="ECO:0000259" key="8">
    <source>
        <dbReference type="Pfam" id="PF02771"/>
    </source>
</evidence>
<dbReference type="InterPro" id="IPR006091">
    <property type="entry name" value="Acyl-CoA_Oxase/DH_mid-dom"/>
</dbReference>
<dbReference type="GO" id="GO:0050660">
    <property type="term" value="F:flavin adenine dinucleotide binding"/>
    <property type="evidence" value="ECO:0007669"/>
    <property type="project" value="InterPro"/>
</dbReference>
<dbReference type="FunFam" id="2.40.110.10:FF:000011">
    <property type="entry name" value="Acyl-CoA dehydrogenase FadE34"/>
    <property type="match status" value="1"/>
</dbReference>
<comment type="cofactor">
    <cofactor evidence="1">
        <name>FAD</name>
        <dbReference type="ChEBI" id="CHEBI:57692"/>
    </cofactor>
</comment>
<feature type="domain" description="Acyl-CoA dehydrogenase/oxidase N-terminal" evidence="8">
    <location>
        <begin position="6"/>
        <end position="114"/>
    </location>
</feature>
<dbReference type="InterPro" id="IPR037069">
    <property type="entry name" value="AcylCoA_DH/ox_N_sf"/>
</dbReference>
<dbReference type="Pfam" id="PF02770">
    <property type="entry name" value="Acyl-CoA_dh_M"/>
    <property type="match status" value="1"/>
</dbReference>
<gene>
    <name evidence="9" type="ORF">HOP40_01385</name>
</gene>
<evidence type="ECO:0000259" key="7">
    <source>
        <dbReference type="Pfam" id="PF02770"/>
    </source>
</evidence>
<dbReference type="Pfam" id="PF02771">
    <property type="entry name" value="Acyl-CoA_dh_N"/>
    <property type="match status" value="2"/>
</dbReference>
<sequence>MALAITDDHRTLAQVARSALSGQRAAARDLLDRPDEALPASWKELAGLGWLGLAVPEEHGGEGAGLPELAVVLEELGRVVAPGPFLPTVLASAVLTEAGTPELRASLLPGLADGSRTAAVGLGSGVTTDGTTASGDAGFVLGGGLAELFLLVAGDDVVVVEAVVGAVTKDVPSALLDRTRRGALVTLDAAPVLGVVLGGAAVARRLTRVLAAAEAAGIATACLETSVAYVQERKQFGRTVGTFQAVKHKAADLLLDAELAVAAAWDASRAPAGTPGAELAAAVAAARSVPGAVRAAETMIQLHGGIGFTWEHDAHLYLRRALTLAAVVAQTGDADRDAARLTRDGVTRAPDLDLPPEADAHRAAAREFVASLEGLDAPARRVKMVESGYLVPHWPPPWGRDASATEQLVIEQEFRGVDMPSLGITAWNIQTISQHGTPEQHDRWLLPALRGETEWCQLFSEPGAGSDAAAISTRGVRVDGGWRVTGQKVWTTRAHQSDWGFATVRTDSSGPKHSGITMMAIDLRSPGVDVRPLRELTGDALFNEVFLDDVFVPDSDVVGEVGQGWRVARATLGNERVSIGGGGAGTIPFRAKDLLPLADASADPHTAEREVGALVVEDLTKRLLLLRQAARAVGGTEPGPEGNLNKLFSSEHAQRVTALAVRLAGTAAVAGGNELVMRCYLWARCLTIAGGTSEIARNQVAERLLGLPRDPLIS</sequence>
<feature type="domain" description="Acyl-CoA dehydrogenase/oxidase C-terminal" evidence="6">
    <location>
        <begin position="562"/>
        <end position="705"/>
    </location>
</feature>
<dbReference type="Gene3D" id="2.40.110.10">
    <property type="entry name" value="Butyryl-CoA Dehydrogenase, subunit A, domain 2"/>
    <property type="match status" value="1"/>
</dbReference>